<dbReference type="PaxDb" id="30732-ENSOMEP00000025536"/>
<reference evidence="2" key="2">
    <citation type="submission" date="2025-09" db="UniProtKB">
        <authorList>
            <consortium name="Ensembl"/>
        </authorList>
    </citation>
    <scope>IDENTIFICATION</scope>
</reference>
<feature type="region of interest" description="Disordered" evidence="1">
    <location>
        <begin position="42"/>
        <end position="78"/>
    </location>
</feature>
<evidence type="ECO:0000313" key="2">
    <source>
        <dbReference type="Ensembl" id="ENSOMEP00000025536.1"/>
    </source>
</evidence>
<keyword evidence="3" id="KW-1185">Reference proteome</keyword>
<evidence type="ECO:0000313" key="3">
    <source>
        <dbReference type="Proteomes" id="UP000261560"/>
    </source>
</evidence>
<dbReference type="STRING" id="30732.ENSOMEP00000025536"/>
<dbReference type="Proteomes" id="UP000261560">
    <property type="component" value="Unplaced"/>
</dbReference>
<feature type="region of interest" description="Disordered" evidence="1">
    <location>
        <begin position="1"/>
        <end position="29"/>
    </location>
</feature>
<feature type="compositionally biased region" description="Basic and acidic residues" evidence="1">
    <location>
        <begin position="183"/>
        <end position="197"/>
    </location>
</feature>
<accession>A0A3B3D6S2</accession>
<dbReference type="GeneTree" id="ENSGT00940000175414"/>
<organism evidence="2 3">
    <name type="scientific">Oryzias melastigma</name>
    <name type="common">Marine medaka</name>
    <dbReference type="NCBI Taxonomy" id="30732"/>
    <lineage>
        <taxon>Eukaryota</taxon>
        <taxon>Metazoa</taxon>
        <taxon>Chordata</taxon>
        <taxon>Craniata</taxon>
        <taxon>Vertebrata</taxon>
        <taxon>Euteleostomi</taxon>
        <taxon>Actinopterygii</taxon>
        <taxon>Neopterygii</taxon>
        <taxon>Teleostei</taxon>
        <taxon>Neoteleostei</taxon>
        <taxon>Acanthomorphata</taxon>
        <taxon>Ovalentaria</taxon>
        <taxon>Atherinomorphae</taxon>
        <taxon>Beloniformes</taxon>
        <taxon>Adrianichthyidae</taxon>
        <taxon>Oryziinae</taxon>
        <taxon>Oryzias</taxon>
    </lineage>
</organism>
<feature type="compositionally biased region" description="Acidic residues" evidence="1">
    <location>
        <begin position="46"/>
        <end position="55"/>
    </location>
</feature>
<protein>
    <recommendedName>
        <fullName evidence="4">Glutamate rich 2</fullName>
    </recommendedName>
</protein>
<evidence type="ECO:0008006" key="4">
    <source>
        <dbReference type="Google" id="ProtNLM"/>
    </source>
</evidence>
<feature type="compositionally biased region" description="Acidic residues" evidence="1">
    <location>
        <begin position="149"/>
        <end position="161"/>
    </location>
</feature>
<reference evidence="2" key="1">
    <citation type="submission" date="2025-08" db="UniProtKB">
        <authorList>
            <consortium name="Ensembl"/>
        </authorList>
    </citation>
    <scope>IDENTIFICATION</scope>
</reference>
<feature type="compositionally biased region" description="Polar residues" evidence="1">
    <location>
        <begin position="1"/>
        <end position="10"/>
    </location>
</feature>
<feature type="compositionally biased region" description="Basic and acidic residues" evidence="1">
    <location>
        <begin position="59"/>
        <end position="70"/>
    </location>
</feature>
<proteinExistence type="predicted"/>
<feature type="region of interest" description="Disordered" evidence="1">
    <location>
        <begin position="147"/>
        <end position="197"/>
    </location>
</feature>
<dbReference type="Ensembl" id="ENSOMET00000006871.1">
    <property type="protein sequence ID" value="ENSOMEP00000025536.1"/>
    <property type="gene ID" value="ENSOMEG00000006822.1"/>
</dbReference>
<sequence>MDGDAQTSASVDEDLVKQPLMEPRSADSAAAGWSMWLGYSPREKYDDDDDDDDLVVDPLSKHEANGKTEQPDEEDEDKAPLGLLMGVKDFQLAFRLCQMTLIYEPTNPEASEILPLLQQKLLEGKHRFLWNTSVPRLYWECILLSSEQGTEESSEEEDDSERDERSSCTPTSSCSSSSSDTDEERRDPDDDEQEKHA</sequence>
<name>A0A3B3D6S2_ORYME</name>
<evidence type="ECO:0000256" key="1">
    <source>
        <dbReference type="SAM" id="MobiDB-lite"/>
    </source>
</evidence>
<feature type="compositionally biased region" description="Low complexity" evidence="1">
    <location>
        <begin position="167"/>
        <end position="179"/>
    </location>
</feature>
<dbReference type="AlphaFoldDB" id="A0A3B3D6S2"/>